<feature type="compositionally biased region" description="Low complexity" evidence="2">
    <location>
        <begin position="113"/>
        <end position="128"/>
    </location>
</feature>
<dbReference type="SMART" id="SM00387">
    <property type="entry name" value="HATPase_c"/>
    <property type="match status" value="1"/>
</dbReference>
<reference evidence="5 6" key="1">
    <citation type="submission" date="2019-10" db="EMBL/GenBank/DDBJ databases">
        <title>Taxonomy of Antarctic Massilia spp.: description of Massilia rubra sp. nov., Massilia aquatica sp. nov., Massilia mucilaginosa sp. nov., Massilia frigida sp. nov. isolated from streams, lakes and regoliths.</title>
        <authorList>
            <person name="Holochova P."/>
            <person name="Sedlacek I."/>
            <person name="Kralova S."/>
            <person name="Maslanova I."/>
            <person name="Busse H.-J."/>
            <person name="Stankova E."/>
            <person name="Vrbovska V."/>
            <person name="Kovarovic V."/>
            <person name="Bartak M."/>
            <person name="Svec P."/>
            <person name="Pantucek R."/>
        </authorList>
    </citation>
    <scope>NUCLEOTIDE SEQUENCE [LARGE SCALE GENOMIC DNA]</scope>
    <source>
        <strain evidence="5 6">CCM 8733</strain>
    </source>
</reference>
<feature type="transmembrane region" description="Helical" evidence="3">
    <location>
        <begin position="33"/>
        <end position="51"/>
    </location>
</feature>
<feature type="region of interest" description="Disordered" evidence="2">
    <location>
        <begin position="73"/>
        <end position="144"/>
    </location>
</feature>
<dbReference type="SUPFAM" id="SSF55874">
    <property type="entry name" value="ATPase domain of HSP90 chaperone/DNA topoisomerase II/histidine kinase"/>
    <property type="match status" value="1"/>
</dbReference>
<keyword evidence="3" id="KW-0812">Transmembrane</keyword>
<feature type="domain" description="Histidine kinase" evidence="4">
    <location>
        <begin position="264"/>
        <end position="448"/>
    </location>
</feature>
<keyword evidence="3" id="KW-1133">Transmembrane helix</keyword>
<proteinExistence type="predicted"/>
<evidence type="ECO:0000313" key="6">
    <source>
        <dbReference type="Proteomes" id="UP000609726"/>
    </source>
</evidence>
<dbReference type="InterPro" id="IPR010559">
    <property type="entry name" value="Sig_transdc_His_kin_internal"/>
</dbReference>
<comment type="caution">
    <text evidence="5">The sequence shown here is derived from an EMBL/GenBank/DDBJ whole genome shotgun (WGS) entry which is preliminary data.</text>
</comment>
<dbReference type="InterPro" id="IPR005467">
    <property type="entry name" value="His_kinase_dom"/>
</dbReference>
<dbReference type="Gene3D" id="3.30.565.10">
    <property type="entry name" value="Histidine kinase-like ATPase, C-terminal domain"/>
    <property type="match status" value="1"/>
</dbReference>
<feature type="coiled-coil region" evidence="1">
    <location>
        <begin position="231"/>
        <end position="265"/>
    </location>
</feature>
<keyword evidence="5" id="KW-0418">Kinase</keyword>
<dbReference type="InterPro" id="IPR003594">
    <property type="entry name" value="HATPase_dom"/>
</dbReference>
<dbReference type="EMBL" id="WHJH01000007">
    <property type="protein sequence ID" value="NHZ89119.1"/>
    <property type="molecule type" value="Genomic_DNA"/>
</dbReference>
<sequence length="450" mass="48971">MEARRPPEQAIATVLAWLQRAFDATATWVTQLSWWKFFLFAALALIAASILQNELFSGGDVIEVRPERKRDKREGNIIFDDSGISYSPPLKRRAPPEPAEVPEQPEAPETPEVPEAAETAETAETPDVPDAPQPPEAGVHTGKPAKPARVIVPETHPPVVVPGSGDGEVRVALPPQIVEGLSSAIEAAVENAAEEKVKVYHGQASTWFKSFVSLLVLALFATKALVGGKKRAEAETQTANAAAERESMQRQLSEARMQMMQAQVEPHFLFNTLASVEYLIETDPPRASAMQRSLIQYLRAVLPQMRDNAVVTNLGREADMVKAYLSLLKMRMEERLQVDLRIPDGLRSAAFPPMMLQSMVENAIKHGLECKPEGGSLAIVAEVAHNKLRVIVSDNGVGFGVFPSDGTGLGLMTIRERLKLLHGDAGQLHIAANTPSGVIATIEVPYQVSK</sequence>
<protein>
    <submittedName>
        <fullName evidence="5">Sensor histidine kinase</fullName>
    </submittedName>
</protein>
<keyword evidence="5" id="KW-0808">Transferase</keyword>
<dbReference type="InterPro" id="IPR050640">
    <property type="entry name" value="Bact_2-comp_sensor_kinase"/>
</dbReference>
<evidence type="ECO:0000256" key="2">
    <source>
        <dbReference type="SAM" id="MobiDB-lite"/>
    </source>
</evidence>
<dbReference type="RefSeq" id="WP_166873015.1">
    <property type="nucleotide sequence ID" value="NZ_WHJH01000007.1"/>
</dbReference>
<gene>
    <name evidence="5" type="ORF">F2P45_08825</name>
</gene>
<dbReference type="GO" id="GO:0016301">
    <property type="term" value="F:kinase activity"/>
    <property type="evidence" value="ECO:0007669"/>
    <property type="project" value="UniProtKB-KW"/>
</dbReference>
<dbReference type="Proteomes" id="UP000609726">
    <property type="component" value="Unassembled WGS sequence"/>
</dbReference>
<accession>A0ABX0NQR4</accession>
<organism evidence="5 6">
    <name type="scientific">Massilia mucilaginosa</name>
    <dbReference type="NCBI Taxonomy" id="2609282"/>
    <lineage>
        <taxon>Bacteria</taxon>
        <taxon>Pseudomonadati</taxon>
        <taxon>Pseudomonadota</taxon>
        <taxon>Betaproteobacteria</taxon>
        <taxon>Burkholderiales</taxon>
        <taxon>Oxalobacteraceae</taxon>
        <taxon>Telluria group</taxon>
        <taxon>Massilia</taxon>
    </lineage>
</organism>
<dbReference type="Pfam" id="PF06580">
    <property type="entry name" value="His_kinase"/>
    <property type="match status" value="1"/>
</dbReference>
<dbReference type="PANTHER" id="PTHR34220:SF9">
    <property type="entry name" value="SIGNAL TRANSDUCTION HISTIDINE KINASE INTERNAL REGION DOMAIN-CONTAINING PROTEIN"/>
    <property type="match status" value="1"/>
</dbReference>
<keyword evidence="1" id="KW-0175">Coiled coil</keyword>
<dbReference type="PANTHER" id="PTHR34220">
    <property type="entry name" value="SENSOR HISTIDINE KINASE YPDA"/>
    <property type="match status" value="1"/>
</dbReference>
<evidence type="ECO:0000313" key="5">
    <source>
        <dbReference type="EMBL" id="NHZ89119.1"/>
    </source>
</evidence>
<dbReference type="PROSITE" id="PS50109">
    <property type="entry name" value="HIS_KIN"/>
    <property type="match status" value="1"/>
</dbReference>
<evidence type="ECO:0000256" key="1">
    <source>
        <dbReference type="SAM" id="Coils"/>
    </source>
</evidence>
<evidence type="ECO:0000256" key="3">
    <source>
        <dbReference type="SAM" id="Phobius"/>
    </source>
</evidence>
<dbReference type="InterPro" id="IPR036890">
    <property type="entry name" value="HATPase_C_sf"/>
</dbReference>
<keyword evidence="6" id="KW-1185">Reference proteome</keyword>
<name>A0ABX0NQR4_9BURK</name>
<evidence type="ECO:0000259" key="4">
    <source>
        <dbReference type="PROSITE" id="PS50109"/>
    </source>
</evidence>
<dbReference type="Pfam" id="PF02518">
    <property type="entry name" value="HATPase_c"/>
    <property type="match status" value="1"/>
</dbReference>
<keyword evidence="3" id="KW-0472">Membrane</keyword>